<organism evidence="2 3">
    <name type="scientific">Macrolepiota fuliginosa MF-IS2</name>
    <dbReference type="NCBI Taxonomy" id="1400762"/>
    <lineage>
        <taxon>Eukaryota</taxon>
        <taxon>Fungi</taxon>
        <taxon>Dikarya</taxon>
        <taxon>Basidiomycota</taxon>
        <taxon>Agaricomycotina</taxon>
        <taxon>Agaricomycetes</taxon>
        <taxon>Agaricomycetidae</taxon>
        <taxon>Agaricales</taxon>
        <taxon>Agaricineae</taxon>
        <taxon>Agaricaceae</taxon>
        <taxon>Macrolepiota</taxon>
    </lineage>
</organism>
<sequence length="500" mass="52714">MAAHIRRNHAEKDGTPGVRRFPGIPGPVLSGERKMGIEGSATAEYISDYGLPGSENPTVIETTSGLANRIVQLQAPLDSLKPLTCLDTQGANIYLYALVSTRSCITIWQNGDFTVGSVTVDLMPRWWNSTASTNLQLGIVPFGQAPFQVSSPLVQSLRPLVPILHLAIPLLLQDISDGSAKQATQKTRRLSIGKRMSTIATNWGSIAAAGANAIRNSMAVSGSTASSFSFGGMRPASGFALDDGAGSQAGIDEDRRGIAQSTGGERMSRVSFADGVRQSRVSFASEPGPSGESRRTRAFHHDYVPPVPSISAGVTAASPNDEDGALSPRQTHGPLALTPEDIRACIATGSQARSASNASTPSAATTQQKDEIDNVLPALSMMRTDQGEDHLIPAPAPAHTHPTPPSSIPSPPPTMMSPVMATMSLPMPASIMSPDEMLRAYAERRSTRTMTPVNGVSYPMPVASPMSPTMSMPMPMPMSPPPTMAMVTPLPMSPVNTGKR</sequence>
<dbReference type="AlphaFoldDB" id="A0A9P5WWW4"/>
<accession>A0A9P5WWW4</accession>
<dbReference type="OrthoDB" id="3363836at2759"/>
<evidence type="ECO:0000313" key="3">
    <source>
        <dbReference type="Proteomes" id="UP000807342"/>
    </source>
</evidence>
<feature type="region of interest" description="Disordered" evidence="1">
    <location>
        <begin position="1"/>
        <end position="25"/>
    </location>
</feature>
<comment type="caution">
    <text evidence="2">The sequence shown here is derived from an EMBL/GenBank/DDBJ whole genome shotgun (WGS) entry which is preliminary data.</text>
</comment>
<protein>
    <submittedName>
        <fullName evidence="2">Uncharacterized protein</fullName>
    </submittedName>
</protein>
<dbReference type="EMBL" id="MU152474">
    <property type="protein sequence ID" value="KAF9440509.1"/>
    <property type="molecule type" value="Genomic_DNA"/>
</dbReference>
<keyword evidence="3" id="KW-1185">Reference proteome</keyword>
<proteinExistence type="predicted"/>
<gene>
    <name evidence="2" type="ORF">P691DRAFT_782189</name>
</gene>
<dbReference type="Proteomes" id="UP000807342">
    <property type="component" value="Unassembled WGS sequence"/>
</dbReference>
<reference evidence="2" key="1">
    <citation type="submission" date="2020-11" db="EMBL/GenBank/DDBJ databases">
        <authorList>
            <consortium name="DOE Joint Genome Institute"/>
            <person name="Ahrendt S."/>
            <person name="Riley R."/>
            <person name="Andreopoulos W."/>
            <person name="Labutti K."/>
            <person name="Pangilinan J."/>
            <person name="Ruiz-Duenas F.J."/>
            <person name="Barrasa J.M."/>
            <person name="Sanchez-Garcia M."/>
            <person name="Camarero S."/>
            <person name="Miyauchi S."/>
            <person name="Serrano A."/>
            <person name="Linde D."/>
            <person name="Babiker R."/>
            <person name="Drula E."/>
            <person name="Ayuso-Fernandez I."/>
            <person name="Pacheco R."/>
            <person name="Padilla G."/>
            <person name="Ferreira P."/>
            <person name="Barriuso J."/>
            <person name="Kellner H."/>
            <person name="Castanera R."/>
            <person name="Alfaro M."/>
            <person name="Ramirez L."/>
            <person name="Pisabarro A.G."/>
            <person name="Kuo A."/>
            <person name="Tritt A."/>
            <person name="Lipzen A."/>
            <person name="He G."/>
            <person name="Yan M."/>
            <person name="Ng V."/>
            <person name="Cullen D."/>
            <person name="Martin F."/>
            <person name="Rosso M.-N."/>
            <person name="Henrissat B."/>
            <person name="Hibbett D."/>
            <person name="Martinez A.T."/>
            <person name="Grigoriev I.V."/>
        </authorList>
    </citation>
    <scope>NUCLEOTIDE SEQUENCE</scope>
    <source>
        <strain evidence="2">MF-IS2</strain>
    </source>
</reference>
<feature type="region of interest" description="Disordered" evidence="1">
    <location>
        <begin position="303"/>
        <end position="327"/>
    </location>
</feature>
<name>A0A9P5WWW4_9AGAR</name>
<evidence type="ECO:0000256" key="1">
    <source>
        <dbReference type="SAM" id="MobiDB-lite"/>
    </source>
</evidence>
<feature type="compositionally biased region" description="Low complexity" evidence="1">
    <location>
        <begin position="354"/>
        <end position="366"/>
    </location>
</feature>
<feature type="region of interest" description="Disordered" evidence="1">
    <location>
        <begin position="349"/>
        <end position="370"/>
    </location>
</feature>
<evidence type="ECO:0000313" key="2">
    <source>
        <dbReference type="EMBL" id="KAF9440509.1"/>
    </source>
</evidence>